<feature type="compositionally biased region" description="Polar residues" evidence="2">
    <location>
        <begin position="502"/>
        <end position="511"/>
    </location>
</feature>
<feature type="region of interest" description="Disordered" evidence="2">
    <location>
        <begin position="159"/>
        <end position="199"/>
    </location>
</feature>
<evidence type="ECO:0000256" key="1">
    <source>
        <dbReference type="SAM" id="Coils"/>
    </source>
</evidence>
<dbReference type="AlphaFoldDB" id="A0A0V0Q8C8"/>
<evidence type="ECO:0000256" key="2">
    <source>
        <dbReference type="SAM" id="MobiDB-lite"/>
    </source>
</evidence>
<feature type="compositionally biased region" description="Polar residues" evidence="2">
    <location>
        <begin position="81"/>
        <end position="94"/>
    </location>
</feature>
<dbReference type="PANTHER" id="PTHR21713">
    <property type="entry name" value="NASCENT POLYPEPTIDE ASSOCIATED COMPLEX ALPHA SUBUNIT-RELATED"/>
    <property type="match status" value="1"/>
</dbReference>
<reference evidence="3 4" key="1">
    <citation type="journal article" date="2015" name="Sci. Rep.">
        <title>Genome of the facultative scuticociliatosis pathogen Pseudocohnilembus persalinus provides insight into its virulence through horizontal gene transfer.</title>
        <authorList>
            <person name="Xiong J."/>
            <person name="Wang G."/>
            <person name="Cheng J."/>
            <person name="Tian M."/>
            <person name="Pan X."/>
            <person name="Warren A."/>
            <person name="Jiang C."/>
            <person name="Yuan D."/>
            <person name="Miao W."/>
        </authorList>
    </citation>
    <scope>NUCLEOTIDE SEQUENCE [LARGE SCALE GENOMIC DNA]</scope>
    <source>
        <strain evidence="3">36N120E</strain>
    </source>
</reference>
<accession>A0A0V0Q8C8</accession>
<feature type="region of interest" description="Disordered" evidence="2">
    <location>
        <begin position="479"/>
        <end position="582"/>
    </location>
</feature>
<organism evidence="3 4">
    <name type="scientific">Pseudocohnilembus persalinus</name>
    <name type="common">Ciliate</name>
    <dbReference type="NCBI Taxonomy" id="266149"/>
    <lineage>
        <taxon>Eukaryota</taxon>
        <taxon>Sar</taxon>
        <taxon>Alveolata</taxon>
        <taxon>Ciliophora</taxon>
        <taxon>Intramacronucleata</taxon>
        <taxon>Oligohymenophorea</taxon>
        <taxon>Scuticociliatia</taxon>
        <taxon>Philasterida</taxon>
        <taxon>Pseudocohnilembidae</taxon>
        <taxon>Pseudocohnilembus</taxon>
    </lineage>
</organism>
<feature type="coiled-coil region" evidence="1">
    <location>
        <begin position="110"/>
        <end position="144"/>
    </location>
</feature>
<feature type="compositionally biased region" description="Basic and acidic residues" evidence="2">
    <location>
        <begin position="479"/>
        <end position="501"/>
    </location>
</feature>
<dbReference type="EMBL" id="LDAU01000249">
    <property type="protein sequence ID" value="KRW98415.1"/>
    <property type="molecule type" value="Genomic_DNA"/>
</dbReference>
<comment type="caution">
    <text evidence="3">The sequence shown here is derived from an EMBL/GenBank/DDBJ whole genome shotgun (WGS) entry which is preliminary data.</text>
</comment>
<dbReference type="InParanoid" id="A0A0V0Q8C8"/>
<feature type="region of interest" description="Disordered" evidence="2">
    <location>
        <begin position="297"/>
        <end position="336"/>
    </location>
</feature>
<evidence type="ECO:0000313" key="3">
    <source>
        <dbReference type="EMBL" id="KRW98415.1"/>
    </source>
</evidence>
<protein>
    <submittedName>
        <fullName evidence="3">Uncharacterized protein</fullName>
    </submittedName>
</protein>
<dbReference type="Proteomes" id="UP000054937">
    <property type="component" value="Unassembled WGS sequence"/>
</dbReference>
<name>A0A0V0Q8C8_PSEPJ</name>
<gene>
    <name evidence="3" type="ORF">PPERSA_03752</name>
</gene>
<feature type="coiled-coil region" evidence="1">
    <location>
        <begin position="816"/>
        <end position="898"/>
    </location>
</feature>
<feature type="region of interest" description="Disordered" evidence="2">
    <location>
        <begin position="258"/>
        <end position="277"/>
    </location>
</feature>
<feature type="region of interest" description="Disordered" evidence="2">
    <location>
        <begin position="81"/>
        <end position="102"/>
    </location>
</feature>
<keyword evidence="4" id="KW-1185">Reference proteome</keyword>
<dbReference type="InterPro" id="IPR016641">
    <property type="entry name" value="EGD2/NACA0like"/>
</dbReference>
<sequence>MAQNTRISKQKQVVYPKSYNKIWQFKGFWDYYPEFVKEQSFELFKQSQNPIGPKYNIQKIQQNKINNQEDEEEKIQETIQNSKFQQKQPEIQSEQEQKIDKNEEQQCNLIEQLVKEEIKEISNIQNYENENNQINNNNQKLVFQDQDEIQQNIQKDQQENFENNSGSDQEIPEEEEQQQFEQNQNQLDHSQEFQKSEKSQKISNYLVQKQQENFNQINEIAQEDKISVYQFKTSKSEGFKSLKNSFVLERQIDSIKKIKQTQSQKKPQISDTQKFKKSKSSIDLSFNLENLQNQLQEKPQNQQFQEQTESTKNLDPNENNQNKKQTSTNEQNNQTENQNLAKSENITQNIINVQNQQNQQNSSFFGKLSLGFKSTIQQVQSANNYVGESFYSQMDSIYSYVKSFSQLDQEIQRLQNQLGIEFYGQYFNQNQNEVKNLEQEKQAKQESFQGKQNKNSQTPKQVYKKMMEEFFNQELKTEDKTEIKKQKSMEVENQSKSEQNLENKQSCSLTKVETPKQRRKISFEIAEPSKYNSNNKKQEDQNQNKQQTTAIPVKQNSLQNKNQDKKNEKSQIEQKQEQKNDNIQTIQNPFKAVLKQQFFSLNQIENASQEQILLYISYLHIIIMINEQIGNEILLNCHMLSGLKDENLYIRNKNIFNLNAHQEKIFHLIYENYTNLERISYQILLNFSFVLARFQNQTLLQINLQSQSSLQDSSGNENDNTNLNSSKNLLSKKQQQLFKQLYAKSLELIVYLVGDYRNEKFLFNNFLPELLKIEIDFFQVNFKDVSSTLFSLNQKNYPNIKKISNSNNNQQPVEKKKNIKKNSVEIQNQLDQNKDKQILNEKINLESQKQQNIQEIQNDKDQQNSKTVQINEDENKKISNTTQENNKQQNQQQNNEKNIWLDFYNDQKT</sequence>
<proteinExistence type="predicted"/>
<evidence type="ECO:0000313" key="4">
    <source>
        <dbReference type="Proteomes" id="UP000054937"/>
    </source>
</evidence>
<feature type="compositionally biased region" description="Polar residues" evidence="2">
    <location>
        <begin position="159"/>
        <end position="168"/>
    </location>
</feature>
<keyword evidence="1" id="KW-0175">Coiled coil</keyword>
<feature type="compositionally biased region" description="Low complexity" evidence="2">
    <location>
        <begin position="260"/>
        <end position="270"/>
    </location>
</feature>
<feature type="region of interest" description="Disordered" evidence="2">
    <location>
        <begin position="440"/>
        <end position="459"/>
    </location>
</feature>
<feature type="compositionally biased region" description="Polar residues" evidence="2">
    <location>
        <begin position="445"/>
        <end position="459"/>
    </location>
</feature>
<feature type="compositionally biased region" description="Polar residues" evidence="2">
    <location>
        <begin position="548"/>
        <end position="561"/>
    </location>
</feature>
<feature type="compositionally biased region" description="Basic and acidic residues" evidence="2">
    <location>
        <begin position="562"/>
        <end position="580"/>
    </location>
</feature>
<feature type="compositionally biased region" description="Basic and acidic residues" evidence="2">
    <location>
        <begin position="189"/>
        <end position="199"/>
    </location>
</feature>
<dbReference type="GO" id="GO:0005854">
    <property type="term" value="C:nascent polypeptide-associated complex"/>
    <property type="evidence" value="ECO:0007669"/>
    <property type="project" value="InterPro"/>
</dbReference>